<dbReference type="PANTHER" id="PTHR13291:SF0">
    <property type="entry name" value="JOSEPHIN-LIKE PROTEIN"/>
    <property type="match status" value="1"/>
</dbReference>
<dbReference type="PANTHER" id="PTHR13291">
    <property type="entry name" value="JOSEPHIN 1, 2"/>
    <property type="match status" value="1"/>
</dbReference>
<dbReference type="PROSITE" id="PS50957">
    <property type="entry name" value="JOSEPHIN"/>
    <property type="match status" value="1"/>
</dbReference>
<gene>
    <name evidence="14" type="ORF">V5799_009439</name>
</gene>
<keyword evidence="15" id="KW-1185">Reference proteome</keyword>
<feature type="active site" evidence="11">
    <location>
        <position position="187"/>
    </location>
</feature>
<evidence type="ECO:0000256" key="4">
    <source>
        <dbReference type="ARBA" id="ARBA00022490"/>
    </source>
</evidence>
<comment type="catalytic activity">
    <reaction evidence="1">
        <text>Thiol-dependent hydrolysis of ester, thioester, amide, peptide and isopeptide bonds formed by the C-terminal Gly of ubiquitin (a 76-residue protein attached to proteins as an intracellular targeting signal).</text>
        <dbReference type="EC" id="3.4.19.12"/>
    </reaction>
</comment>
<dbReference type="Gene3D" id="3.90.70.40">
    <property type="match status" value="1"/>
</dbReference>
<dbReference type="AlphaFoldDB" id="A0AAQ4FAE8"/>
<comment type="function">
    <text evidence="8">Cleaves 'Lys-63'-linked poly-ubiquitin chains, and with lesser efficiency 'Lys-48'-linked poly-ubiquitin chains (in vitro). May act as a deubiquitinating enzyme.</text>
</comment>
<dbReference type="GO" id="GO:0006508">
    <property type="term" value="P:proteolysis"/>
    <property type="evidence" value="ECO:0007669"/>
    <property type="project" value="UniProtKB-KW"/>
</dbReference>
<proteinExistence type="predicted"/>
<evidence type="ECO:0000259" key="13">
    <source>
        <dbReference type="PROSITE" id="PS50957"/>
    </source>
</evidence>
<name>A0AAQ4FAE8_AMBAM</name>
<evidence type="ECO:0000256" key="8">
    <source>
        <dbReference type="ARBA" id="ARBA00058284"/>
    </source>
</evidence>
<keyword evidence="6" id="KW-0833">Ubl conjugation pathway</keyword>
<evidence type="ECO:0000256" key="12">
    <source>
        <dbReference type="SAM" id="MobiDB-lite"/>
    </source>
</evidence>
<accession>A0AAQ4FAE8</accession>
<dbReference type="GO" id="GO:0005829">
    <property type="term" value="C:cytosol"/>
    <property type="evidence" value="ECO:0007669"/>
    <property type="project" value="UniProtKB-SubCell"/>
</dbReference>
<protein>
    <recommendedName>
        <fullName evidence="9">Josephin-2</fullName>
        <ecNumber evidence="3">3.4.19.12</ecNumber>
    </recommendedName>
    <alternativeName>
        <fullName evidence="10">Josephin domain-containing protein 2</fullName>
    </alternativeName>
</protein>
<evidence type="ECO:0000256" key="10">
    <source>
        <dbReference type="ARBA" id="ARBA00077222"/>
    </source>
</evidence>
<reference evidence="14 15" key="1">
    <citation type="journal article" date="2023" name="Arcadia Sci">
        <title>De novo assembly of a long-read Amblyomma americanum tick genome.</title>
        <authorList>
            <person name="Chou S."/>
            <person name="Poskanzer K.E."/>
            <person name="Rollins M."/>
            <person name="Thuy-Boun P.S."/>
        </authorList>
    </citation>
    <scope>NUCLEOTIDE SEQUENCE [LARGE SCALE GENOMIC DNA]</scope>
    <source>
        <strain evidence="14">F_SG_1</strain>
        <tissue evidence="14">Salivary glands</tissue>
    </source>
</reference>
<evidence type="ECO:0000256" key="9">
    <source>
        <dbReference type="ARBA" id="ARBA00069892"/>
    </source>
</evidence>
<dbReference type="SMART" id="SM01246">
    <property type="entry name" value="Josephin"/>
    <property type="match status" value="1"/>
</dbReference>
<dbReference type="EMBL" id="JARKHS020004759">
    <property type="protein sequence ID" value="KAK8784194.1"/>
    <property type="molecule type" value="Genomic_DNA"/>
</dbReference>
<keyword evidence="5" id="KW-0645">Protease</keyword>
<evidence type="ECO:0000313" key="14">
    <source>
        <dbReference type="EMBL" id="KAK8784194.1"/>
    </source>
</evidence>
<feature type="active site" evidence="11">
    <location>
        <position position="84"/>
    </location>
</feature>
<evidence type="ECO:0000256" key="2">
    <source>
        <dbReference type="ARBA" id="ARBA00004514"/>
    </source>
</evidence>
<evidence type="ECO:0000313" key="15">
    <source>
        <dbReference type="Proteomes" id="UP001321473"/>
    </source>
</evidence>
<evidence type="ECO:0000256" key="11">
    <source>
        <dbReference type="PROSITE-ProRule" id="PRU00331"/>
    </source>
</evidence>
<evidence type="ECO:0000256" key="3">
    <source>
        <dbReference type="ARBA" id="ARBA00012759"/>
    </source>
</evidence>
<keyword evidence="7 11" id="KW-0378">Hydrolase</keyword>
<dbReference type="InterPro" id="IPR006155">
    <property type="entry name" value="Josephin"/>
</dbReference>
<dbReference type="InterPro" id="IPR040053">
    <property type="entry name" value="JOSD1/2"/>
</dbReference>
<keyword evidence="4" id="KW-0963">Cytoplasm</keyword>
<feature type="domain" description="Josephin" evidence="13">
    <location>
        <begin position="71"/>
        <end position="250"/>
    </location>
</feature>
<feature type="active site" evidence="11">
    <location>
        <position position="202"/>
    </location>
</feature>
<feature type="compositionally biased region" description="Basic and acidic residues" evidence="12">
    <location>
        <begin position="267"/>
        <end position="283"/>
    </location>
</feature>
<comment type="caution">
    <text evidence="14">The sequence shown here is derived from an EMBL/GenBank/DDBJ whole genome shotgun (WGS) entry which is preliminary data.</text>
</comment>
<comment type="subcellular location">
    <subcellularLocation>
        <location evidence="2">Cytoplasm</location>
        <location evidence="2">Cytosol</location>
    </subcellularLocation>
</comment>
<dbReference type="EC" id="3.4.19.12" evidence="3"/>
<evidence type="ECO:0000256" key="7">
    <source>
        <dbReference type="ARBA" id="ARBA00022801"/>
    </source>
</evidence>
<evidence type="ECO:0000256" key="5">
    <source>
        <dbReference type="ARBA" id="ARBA00022670"/>
    </source>
</evidence>
<sequence>MNKKVYFQAPGCSHQAYVSWIPCFSAAAAVRSLCREGVPMYQCLKFVDRFIRKDHKPGLGSAAGSGGIAGVGQVYHERQVKELCALHALNNLFQDGQAFTKGSLDDICHRFLSPDHLVNPHKSMLGLGNYDVNVIMSALQLRGYEAIWFDKRKDPACIDLSKIVGFILNVPSEMKFGFLQFPLSRKHWIAVREVAGTFYNLDSKLEAPIAIGKSQELLQYLREQIKCKDREIFIVVTQDIGRVKGCYVEARATPPPRQPSQQNMAQPRDHASRTSLRHRDSYH</sequence>
<evidence type="ECO:0000256" key="1">
    <source>
        <dbReference type="ARBA" id="ARBA00000707"/>
    </source>
</evidence>
<dbReference type="Pfam" id="PF02099">
    <property type="entry name" value="Josephin"/>
    <property type="match status" value="1"/>
</dbReference>
<dbReference type="FunFam" id="3.90.70.40:FF:000003">
    <property type="entry name" value="josephin-2 isoform X1"/>
    <property type="match status" value="1"/>
</dbReference>
<dbReference type="Proteomes" id="UP001321473">
    <property type="component" value="Unassembled WGS sequence"/>
</dbReference>
<dbReference type="GO" id="GO:0004843">
    <property type="term" value="F:cysteine-type deubiquitinase activity"/>
    <property type="evidence" value="ECO:0007669"/>
    <property type="project" value="UniProtKB-EC"/>
</dbReference>
<dbReference type="GO" id="GO:0016579">
    <property type="term" value="P:protein deubiquitination"/>
    <property type="evidence" value="ECO:0007669"/>
    <property type="project" value="InterPro"/>
</dbReference>
<evidence type="ECO:0000256" key="6">
    <source>
        <dbReference type="ARBA" id="ARBA00022786"/>
    </source>
</evidence>
<feature type="region of interest" description="Disordered" evidence="12">
    <location>
        <begin position="251"/>
        <end position="283"/>
    </location>
</feature>
<organism evidence="14 15">
    <name type="scientific">Amblyomma americanum</name>
    <name type="common">Lone star tick</name>
    <dbReference type="NCBI Taxonomy" id="6943"/>
    <lineage>
        <taxon>Eukaryota</taxon>
        <taxon>Metazoa</taxon>
        <taxon>Ecdysozoa</taxon>
        <taxon>Arthropoda</taxon>
        <taxon>Chelicerata</taxon>
        <taxon>Arachnida</taxon>
        <taxon>Acari</taxon>
        <taxon>Parasitiformes</taxon>
        <taxon>Ixodida</taxon>
        <taxon>Ixodoidea</taxon>
        <taxon>Ixodidae</taxon>
        <taxon>Amblyomminae</taxon>
        <taxon>Amblyomma</taxon>
    </lineage>
</organism>